<evidence type="ECO:0000313" key="1">
    <source>
        <dbReference type="EMBL" id="GAL99307.1"/>
    </source>
</evidence>
<name>A0A0A1W1W8_9SPHN</name>
<organism evidence="1 2">
    <name type="scientific">Sphingomonas parapaucimobilis NBRC 15100</name>
    <dbReference type="NCBI Taxonomy" id="1219049"/>
    <lineage>
        <taxon>Bacteria</taxon>
        <taxon>Pseudomonadati</taxon>
        <taxon>Pseudomonadota</taxon>
        <taxon>Alphaproteobacteria</taxon>
        <taxon>Sphingomonadales</taxon>
        <taxon>Sphingomonadaceae</taxon>
        <taxon>Sphingomonas</taxon>
    </lineage>
</organism>
<accession>A0A0A1W1W8</accession>
<keyword evidence="2" id="KW-1185">Reference proteome</keyword>
<dbReference type="RefSeq" id="WP_042482272.1">
    <property type="nucleotide sequence ID" value="NZ_BBPI01000001.1"/>
</dbReference>
<dbReference type="Proteomes" id="UP000032305">
    <property type="component" value="Unassembled WGS sequence"/>
</dbReference>
<dbReference type="OrthoDB" id="7562925at2"/>
<comment type="caution">
    <text evidence="1">The sequence shown here is derived from an EMBL/GenBank/DDBJ whole genome shotgun (WGS) entry which is preliminary data.</text>
</comment>
<dbReference type="EMBL" id="BBPI01000001">
    <property type="protein sequence ID" value="GAL99307.1"/>
    <property type="molecule type" value="Genomic_DNA"/>
</dbReference>
<evidence type="ECO:0000313" key="2">
    <source>
        <dbReference type="Proteomes" id="UP000032305"/>
    </source>
</evidence>
<dbReference type="AlphaFoldDB" id="A0A0A1W1W8"/>
<dbReference type="eggNOG" id="ENOG5030VSK">
    <property type="taxonomic scope" value="Bacteria"/>
</dbReference>
<proteinExistence type="predicted"/>
<protein>
    <submittedName>
        <fullName evidence="1">Uncharacterized protein</fullName>
    </submittedName>
</protein>
<gene>
    <name evidence="1" type="ORF">SP5_001_00060</name>
</gene>
<sequence length="178" mass="19382">MEMIVRHQNFMLALRQLMGWPTFAPVNNAIAFTSGQTMSAPVGVELGRIAQALNKDLVYSGWSTITAREPDGFAVAFRDLVTVDIIDRLVPFAADDRARVILVSTSTDEHFAIDTRGSLIRMAGRPKAVRDGRALAMSRIKAVAATRSSDLLPDNQFVATGAAVTCPQPLHETIVRFA</sequence>
<reference evidence="1 2" key="1">
    <citation type="submission" date="2014-11" db="EMBL/GenBank/DDBJ databases">
        <title>Whole genome shotgun sequence of Sphingomonas parapaucimobilis NBRC 15100.</title>
        <authorList>
            <person name="Katano-Makiyama Y."/>
            <person name="Hosoyama A."/>
            <person name="Hashimoto M."/>
            <person name="Hosoyama Y."/>
            <person name="Noguchi M."/>
            <person name="Numata M."/>
            <person name="Tsuchikane K."/>
            <person name="Hirakata S."/>
            <person name="Uohara A."/>
            <person name="Shimodaira J."/>
            <person name="Ohji S."/>
            <person name="Ichikawa N."/>
            <person name="Kimura A."/>
            <person name="Yamazoe A."/>
            <person name="Fujita N."/>
        </authorList>
    </citation>
    <scope>NUCLEOTIDE SEQUENCE [LARGE SCALE GENOMIC DNA]</scope>
    <source>
        <strain evidence="1 2">NBRC 15100</strain>
    </source>
</reference>